<sequence>MGCYGLVFTSSKSHFTTVISALIMVVAAALTVFAGPAAAAPVAAPIANPSVHLQGAPNARTFAGYTTTDGRLVSPTLLIRSDNLASLTPSDVAVLRQRKVGSIIDLRTVVERAVQPDRPIPGATVTVHDVLSTTAPATLVDLNSAYRAFVLDPGSRLAIGNTVRQIARQAAQGKVTLFHCSAGKDRTGWVSAVLLTLLGVDRAKVEQDYLDSNTYRHTSAADRLNGVNASWLRSSFALADQRYGSFAGYAARGLGLTDGDLNALRDALLVPMTPRVSR</sequence>
<dbReference type="Pfam" id="PF13350">
    <property type="entry name" value="Y_phosphatase3"/>
    <property type="match status" value="1"/>
</dbReference>
<feature type="chain" id="PRO_5012658871" evidence="1">
    <location>
        <begin position="40"/>
        <end position="278"/>
    </location>
</feature>
<evidence type="ECO:0000313" key="3">
    <source>
        <dbReference type="EMBL" id="SIR86061.1"/>
    </source>
</evidence>
<evidence type="ECO:0000256" key="1">
    <source>
        <dbReference type="SAM" id="SignalP"/>
    </source>
</evidence>
<dbReference type="Gene3D" id="3.90.190.10">
    <property type="entry name" value="Protein tyrosine phosphatase superfamily"/>
    <property type="match status" value="1"/>
</dbReference>
<keyword evidence="4" id="KW-1185">Reference proteome</keyword>
<dbReference type="STRING" id="1344003.SAMN05445060_1181"/>
<evidence type="ECO:0000259" key="2">
    <source>
        <dbReference type="PROSITE" id="PS50056"/>
    </source>
</evidence>
<dbReference type="Proteomes" id="UP000186218">
    <property type="component" value="Unassembled WGS sequence"/>
</dbReference>
<dbReference type="InterPro" id="IPR000387">
    <property type="entry name" value="Tyr_Pase_dom"/>
</dbReference>
<accession>A0A1N7ED90</accession>
<keyword evidence="1" id="KW-0732">Signal</keyword>
<dbReference type="SUPFAM" id="SSF52799">
    <property type="entry name" value="(Phosphotyrosine protein) phosphatases II"/>
    <property type="match status" value="1"/>
</dbReference>
<dbReference type="InterPro" id="IPR026893">
    <property type="entry name" value="Tyr/Ser_Pase_IphP-type"/>
</dbReference>
<reference evidence="3 4" key="1">
    <citation type="submission" date="2017-01" db="EMBL/GenBank/DDBJ databases">
        <authorList>
            <person name="Mah S.A."/>
            <person name="Swanson W.J."/>
            <person name="Moy G.W."/>
            <person name="Vacquier V.D."/>
        </authorList>
    </citation>
    <scope>NUCLEOTIDE SEQUENCE [LARGE SCALE GENOMIC DNA]</scope>
    <source>
        <strain evidence="3 4">CPCC 203464</strain>
    </source>
</reference>
<dbReference type="InterPro" id="IPR029021">
    <property type="entry name" value="Prot-tyrosine_phosphatase-like"/>
</dbReference>
<organism evidence="3 4">
    <name type="scientific">Williamsia sterculiae</name>
    <dbReference type="NCBI Taxonomy" id="1344003"/>
    <lineage>
        <taxon>Bacteria</taxon>
        <taxon>Bacillati</taxon>
        <taxon>Actinomycetota</taxon>
        <taxon>Actinomycetes</taxon>
        <taxon>Mycobacteriales</taxon>
        <taxon>Nocardiaceae</taxon>
        <taxon>Williamsia</taxon>
    </lineage>
</organism>
<dbReference type="AlphaFoldDB" id="A0A1N7ED90"/>
<protein>
    <submittedName>
        <fullName evidence="3">Protein-tyrosine phosphatase</fullName>
    </submittedName>
</protein>
<dbReference type="PROSITE" id="PS00383">
    <property type="entry name" value="TYR_PHOSPHATASE_1"/>
    <property type="match status" value="1"/>
</dbReference>
<feature type="signal peptide" evidence="1">
    <location>
        <begin position="1"/>
        <end position="39"/>
    </location>
</feature>
<dbReference type="InterPro" id="IPR016130">
    <property type="entry name" value="Tyr_Pase_AS"/>
</dbReference>
<dbReference type="PROSITE" id="PS50056">
    <property type="entry name" value="TYR_PHOSPHATASE_2"/>
    <property type="match status" value="1"/>
</dbReference>
<dbReference type="OrthoDB" id="1188001at2"/>
<proteinExistence type="predicted"/>
<name>A0A1N7ED90_9NOCA</name>
<feature type="domain" description="Tyrosine specific protein phosphatases" evidence="2">
    <location>
        <begin position="157"/>
        <end position="201"/>
    </location>
</feature>
<evidence type="ECO:0000313" key="4">
    <source>
        <dbReference type="Proteomes" id="UP000186218"/>
    </source>
</evidence>
<dbReference type="GO" id="GO:0004721">
    <property type="term" value="F:phosphoprotein phosphatase activity"/>
    <property type="evidence" value="ECO:0007669"/>
    <property type="project" value="InterPro"/>
</dbReference>
<gene>
    <name evidence="3" type="ORF">SAMN05445060_1181</name>
</gene>
<dbReference type="EMBL" id="FTNT01000003">
    <property type="protein sequence ID" value="SIR86061.1"/>
    <property type="molecule type" value="Genomic_DNA"/>
</dbReference>